<proteinExistence type="predicted"/>
<comment type="caution">
    <text evidence="3">The sequence shown here is derived from an EMBL/GenBank/DDBJ whole genome shotgun (WGS) entry which is preliminary data.</text>
</comment>
<keyword evidence="2" id="KW-0812">Transmembrane</keyword>
<name>A0A8H6HKH2_9AGAR</name>
<evidence type="ECO:0000313" key="4">
    <source>
        <dbReference type="Proteomes" id="UP000521943"/>
    </source>
</evidence>
<dbReference type="OrthoDB" id="5570013at2759"/>
<feature type="region of interest" description="Disordered" evidence="1">
    <location>
        <begin position="1"/>
        <end position="38"/>
    </location>
</feature>
<reference evidence="3 4" key="1">
    <citation type="submission" date="2020-07" db="EMBL/GenBank/DDBJ databases">
        <title>Comparative genomics of pyrophilous fungi reveals a link between fire events and developmental genes.</title>
        <authorList>
            <consortium name="DOE Joint Genome Institute"/>
            <person name="Steindorff A.S."/>
            <person name="Carver A."/>
            <person name="Calhoun S."/>
            <person name="Stillman K."/>
            <person name="Liu H."/>
            <person name="Lipzen A."/>
            <person name="Pangilinan J."/>
            <person name="Labutti K."/>
            <person name="Bruns T.D."/>
            <person name="Grigoriev I.V."/>
        </authorList>
    </citation>
    <scope>NUCLEOTIDE SEQUENCE [LARGE SCALE GENOMIC DNA]</scope>
    <source>
        <strain evidence="3 4">CBS 144469</strain>
    </source>
</reference>
<keyword evidence="4" id="KW-1185">Reference proteome</keyword>
<evidence type="ECO:0000313" key="3">
    <source>
        <dbReference type="EMBL" id="KAF6748695.1"/>
    </source>
</evidence>
<accession>A0A8H6HKH2</accession>
<organism evidence="3 4">
    <name type="scientific">Ephemerocybe angulata</name>
    <dbReference type="NCBI Taxonomy" id="980116"/>
    <lineage>
        <taxon>Eukaryota</taxon>
        <taxon>Fungi</taxon>
        <taxon>Dikarya</taxon>
        <taxon>Basidiomycota</taxon>
        <taxon>Agaricomycotina</taxon>
        <taxon>Agaricomycetes</taxon>
        <taxon>Agaricomycetidae</taxon>
        <taxon>Agaricales</taxon>
        <taxon>Agaricineae</taxon>
        <taxon>Psathyrellaceae</taxon>
        <taxon>Ephemerocybe</taxon>
    </lineage>
</organism>
<gene>
    <name evidence="3" type="ORF">DFP72DRAFT_915876</name>
</gene>
<dbReference type="Proteomes" id="UP000521943">
    <property type="component" value="Unassembled WGS sequence"/>
</dbReference>
<protein>
    <submittedName>
        <fullName evidence="3">Uncharacterized protein</fullName>
    </submittedName>
</protein>
<evidence type="ECO:0000256" key="1">
    <source>
        <dbReference type="SAM" id="MobiDB-lite"/>
    </source>
</evidence>
<feature type="transmembrane region" description="Helical" evidence="2">
    <location>
        <begin position="65"/>
        <end position="85"/>
    </location>
</feature>
<evidence type="ECO:0000256" key="2">
    <source>
        <dbReference type="SAM" id="Phobius"/>
    </source>
</evidence>
<dbReference type="EMBL" id="JACGCI010000069">
    <property type="protein sequence ID" value="KAF6748695.1"/>
    <property type="molecule type" value="Genomic_DNA"/>
</dbReference>
<keyword evidence="2" id="KW-0472">Membrane</keyword>
<keyword evidence="2" id="KW-1133">Transmembrane helix</keyword>
<sequence length="457" mass="50745">MILVGANKNQTPPRREEAVQEPLLPTRTPTQPSNEVHDLSLDECSTPFPFRRPSRRLSKRARRRCHLVAFIASLGFFVCFVFPALRTEVARYKDNRHIPIPEEIVLTRCANIMSGYGRCFGQFDVDMDSAYFLARGALASGTVVVTQSDASRHLSSKMAKVTVHAVAEDPRFFNYLQVCEFKERASARAGVGIFTVPWRPRLDGHFRISIELPASMEAPLSAGEVAFDMPNFSHTFGPLWDVHFDQLNLFTSEQPIAADLLSARRASLRTSNAPIKGLFLTSGDINLQTANSFIDVNLDIYDPQLPQGASGRPGVEATLKTTNGYIQAFTNLTSRDGLHGCFSIEASTSRRKVFLDVTGAPSNATLHVDASTSCNMVDVKTHKNFEGGFKLEALSPFREVHDTSRRDEKTGQGRLRQIWEYYRGTFLHEGAVSWGKSNQLGGHVHLRAPMGGTKLTL</sequence>
<dbReference type="AlphaFoldDB" id="A0A8H6HKH2"/>